<evidence type="ECO:0000313" key="4">
    <source>
        <dbReference type="Proteomes" id="UP001326715"/>
    </source>
</evidence>
<evidence type="ECO:0000313" key="1">
    <source>
        <dbReference type="EMBL" id="SFW26261.1"/>
    </source>
</evidence>
<dbReference type="InterPro" id="IPR002763">
    <property type="entry name" value="DUF72"/>
</dbReference>
<dbReference type="RefSeq" id="WP_072357353.1">
    <property type="nucleotide sequence ID" value="NZ_CP139972.1"/>
</dbReference>
<organism evidence="1 3">
    <name type="scientific">Chitinophaga sancti</name>
    <dbReference type="NCBI Taxonomy" id="1004"/>
    <lineage>
        <taxon>Bacteria</taxon>
        <taxon>Pseudomonadati</taxon>
        <taxon>Bacteroidota</taxon>
        <taxon>Chitinophagia</taxon>
        <taxon>Chitinophagales</taxon>
        <taxon>Chitinophagaceae</taxon>
        <taxon>Chitinophaga</taxon>
    </lineage>
</organism>
<dbReference type="Gene3D" id="3.20.20.410">
    <property type="entry name" value="Protein of unknown function UPF0759"/>
    <property type="match status" value="1"/>
</dbReference>
<keyword evidence="4" id="KW-1185">Reference proteome</keyword>
<evidence type="ECO:0000313" key="2">
    <source>
        <dbReference type="EMBL" id="WQG91421.1"/>
    </source>
</evidence>
<sequence length="301" mass="34887">MQFGRVNDSLLNNIDFSLPDPADNRLVLPGQPAANLHVYIGCPRWGMKEWVGTLYPKGTKEANYLEEYPHHFNCIEFNATHYKIYDPGTIGKWKARLNRKDFKFCPKVPQSISHYSSLVNAQDQTTAFLEGILALEENLGPIFLQLGENFSPNRRDKLFTYLQSLPTDLSWYVELRHPDWFTNPATTKELFSHLRQLKIGAVITDTAGRRDCVHMQLPTPGSMVRFVGNSLHPTDYKRMDDWATRIDQWVKNGLQELYFFMHMQDDMSYIEASIYFIDKLKEVCGISVPKPVFQPRQQSLF</sequence>
<reference evidence="1 3" key="1">
    <citation type="submission" date="2016-11" db="EMBL/GenBank/DDBJ databases">
        <authorList>
            <person name="Jaros S."/>
            <person name="Januszkiewicz K."/>
            <person name="Wedrychowicz H."/>
        </authorList>
    </citation>
    <scope>NUCLEOTIDE SEQUENCE [LARGE SCALE GENOMIC DNA]</scope>
    <source>
        <strain evidence="1 3">DSM 784</strain>
    </source>
</reference>
<dbReference type="EMBL" id="CP140154">
    <property type="protein sequence ID" value="WQG91421.1"/>
    <property type="molecule type" value="Genomic_DNA"/>
</dbReference>
<dbReference type="Proteomes" id="UP000183788">
    <property type="component" value="Unassembled WGS sequence"/>
</dbReference>
<dbReference type="Pfam" id="PF01904">
    <property type="entry name" value="DUF72"/>
    <property type="match status" value="1"/>
</dbReference>
<accession>A0A1K1MTD1</accession>
<dbReference type="OrthoDB" id="9780310at2"/>
<dbReference type="Proteomes" id="UP001326715">
    <property type="component" value="Chromosome"/>
</dbReference>
<dbReference type="PANTHER" id="PTHR30348">
    <property type="entry name" value="UNCHARACTERIZED PROTEIN YECE"/>
    <property type="match status" value="1"/>
</dbReference>
<reference evidence="2 4" key="2">
    <citation type="submission" date="2023-11" db="EMBL/GenBank/DDBJ databases">
        <title>MicrobeMod: A computational toolkit for identifying prokaryotic methylation and restriction-modification with nanopore sequencing.</title>
        <authorList>
            <person name="Crits-Christoph A."/>
            <person name="Kang S.C."/>
            <person name="Lee H."/>
            <person name="Ostrov N."/>
        </authorList>
    </citation>
    <scope>NUCLEOTIDE SEQUENCE [LARGE SCALE GENOMIC DNA]</scope>
    <source>
        <strain evidence="2 4">ATCC 23090</strain>
    </source>
</reference>
<dbReference type="InterPro" id="IPR036520">
    <property type="entry name" value="UPF0759_sf"/>
</dbReference>
<dbReference type="EMBL" id="FPIZ01000002">
    <property type="protein sequence ID" value="SFW26261.1"/>
    <property type="molecule type" value="Genomic_DNA"/>
</dbReference>
<protein>
    <submittedName>
        <fullName evidence="2">DUF72 domain-containing protein</fullName>
    </submittedName>
    <submittedName>
        <fullName evidence="1">Uncharacterized conserved protein YecE, DUF72 family</fullName>
    </submittedName>
</protein>
<proteinExistence type="predicted"/>
<dbReference type="AlphaFoldDB" id="A0A1K1MTD1"/>
<gene>
    <name evidence="1" type="ORF">SAMN05661012_00855</name>
    <name evidence="2" type="ORF">SR876_07910</name>
</gene>
<dbReference type="SUPFAM" id="SSF117396">
    <property type="entry name" value="TM1631-like"/>
    <property type="match status" value="1"/>
</dbReference>
<name>A0A1K1MTD1_9BACT</name>
<evidence type="ECO:0000313" key="3">
    <source>
        <dbReference type="Proteomes" id="UP000183788"/>
    </source>
</evidence>
<dbReference type="PANTHER" id="PTHR30348:SF9">
    <property type="entry name" value="UPF0759 PROTEIN YECE"/>
    <property type="match status" value="1"/>
</dbReference>